<dbReference type="Proteomes" id="UP001321543">
    <property type="component" value="Chromosome"/>
</dbReference>
<keyword evidence="3" id="KW-1185">Reference proteome</keyword>
<evidence type="ECO:0000313" key="2">
    <source>
        <dbReference type="EMBL" id="BDZ38769.1"/>
    </source>
</evidence>
<dbReference type="EMBL" id="AP027728">
    <property type="protein sequence ID" value="BDZ38769.1"/>
    <property type="molecule type" value="Genomic_DNA"/>
</dbReference>
<accession>A0ABN6X2L0</accession>
<evidence type="ECO:0000259" key="1">
    <source>
        <dbReference type="Pfam" id="PF19320"/>
    </source>
</evidence>
<organism evidence="2 3">
    <name type="scientific">Microbacterium suwonense</name>
    <dbReference type="NCBI Taxonomy" id="683047"/>
    <lineage>
        <taxon>Bacteria</taxon>
        <taxon>Bacillati</taxon>
        <taxon>Actinomycetota</taxon>
        <taxon>Actinomycetes</taxon>
        <taxon>Micrococcales</taxon>
        <taxon>Microbacteriaceae</taxon>
        <taxon>Microbacterium</taxon>
    </lineage>
</organism>
<sequence length="99" mass="11717">MAAHPDPANVERPEVEFGKGDALWWRVPRFDSALVSSADGSGKNIYTRDRAQYRRMLRESFLLHRRLRRNWARLQQQYRKALPELVSDASWQQTFEEQA</sequence>
<dbReference type="InterPro" id="IPR045699">
    <property type="entry name" value="GlfT2_C"/>
</dbReference>
<dbReference type="RefSeq" id="WP_286302631.1">
    <property type="nucleotide sequence ID" value="NZ_AP027728.1"/>
</dbReference>
<feature type="domain" description="Galactofuranosyltransferase-2 C-terminal" evidence="1">
    <location>
        <begin position="4"/>
        <end position="96"/>
    </location>
</feature>
<proteinExistence type="predicted"/>
<dbReference type="Pfam" id="PF19320">
    <property type="entry name" value="GlfT2_domain3"/>
    <property type="match status" value="1"/>
</dbReference>
<name>A0ABN6X2L0_9MICO</name>
<gene>
    <name evidence="2" type="ORF">GCM10025863_13830</name>
</gene>
<reference evidence="3" key="1">
    <citation type="journal article" date="2019" name="Int. J. Syst. Evol. Microbiol.">
        <title>The Global Catalogue of Microorganisms (GCM) 10K type strain sequencing project: providing services to taxonomists for standard genome sequencing and annotation.</title>
        <authorList>
            <consortium name="The Broad Institute Genomics Platform"/>
            <consortium name="The Broad Institute Genome Sequencing Center for Infectious Disease"/>
            <person name="Wu L."/>
            <person name="Ma J."/>
        </authorList>
    </citation>
    <scope>NUCLEOTIDE SEQUENCE [LARGE SCALE GENOMIC DNA]</scope>
    <source>
        <strain evidence="3">NBRC 106310</strain>
    </source>
</reference>
<evidence type="ECO:0000313" key="3">
    <source>
        <dbReference type="Proteomes" id="UP001321543"/>
    </source>
</evidence>
<protein>
    <recommendedName>
        <fullName evidence="1">Galactofuranosyltransferase-2 C-terminal domain-containing protein</fullName>
    </recommendedName>
</protein>